<dbReference type="AlphaFoldDB" id="A0A2U8FTF1"/>
<dbReference type="Pfam" id="PF09557">
    <property type="entry name" value="DUF2382"/>
    <property type="match status" value="1"/>
</dbReference>
<dbReference type="RefSeq" id="WP_109037163.1">
    <property type="nucleotide sequence ID" value="NZ_CP029210.1"/>
</dbReference>
<name>A0A2U8FTF1_9BURK</name>
<dbReference type="EMBL" id="CP029210">
    <property type="protein sequence ID" value="AWI54167.1"/>
    <property type="molecule type" value="Genomic_DNA"/>
</dbReference>
<dbReference type="Proteomes" id="UP000244892">
    <property type="component" value="Chromosome"/>
</dbReference>
<accession>A0A2U8FTF1</accession>
<protein>
    <recommendedName>
        <fullName evidence="1">DUF2382 domain-containing protein</fullName>
    </recommendedName>
</protein>
<keyword evidence="3" id="KW-1185">Reference proteome</keyword>
<dbReference type="InterPro" id="IPR019060">
    <property type="entry name" value="DUF2382"/>
</dbReference>
<feature type="domain" description="DUF2382" evidence="1">
    <location>
        <begin position="18"/>
        <end position="124"/>
    </location>
</feature>
<gene>
    <name evidence="2" type="ORF">DEH84_12625</name>
</gene>
<reference evidence="2 3" key="1">
    <citation type="submission" date="2018-05" db="EMBL/GenBank/DDBJ databases">
        <title>complete genome sequence of Aquabacterium olei NBRC 110486.</title>
        <authorList>
            <person name="Tang B."/>
            <person name="Chang J."/>
            <person name="Zhang L."/>
            <person name="Yang H."/>
        </authorList>
    </citation>
    <scope>NUCLEOTIDE SEQUENCE [LARGE SCALE GENOMIC DNA]</scope>
    <source>
        <strain evidence="2 3">NBRC 110486</strain>
    </source>
</reference>
<evidence type="ECO:0000313" key="2">
    <source>
        <dbReference type="EMBL" id="AWI54167.1"/>
    </source>
</evidence>
<proteinExistence type="predicted"/>
<sequence length="147" mass="16470">MPSTSSLTGVPADPSVIPVIEEQAEIVTVHRQTGALRVRVESDVVDEALALEHLARDYDTHRVPRGLPVAEARAPWHEGEVLVVPVYEEVEVVERRLILKEEIRLTPRAHRASRHVAVPLRKERGVIERLQADGTWQEVPTDTDATE</sequence>
<organism evidence="2 3">
    <name type="scientific">Aquabacterium olei</name>
    <dbReference type="NCBI Taxonomy" id="1296669"/>
    <lineage>
        <taxon>Bacteria</taxon>
        <taxon>Pseudomonadati</taxon>
        <taxon>Pseudomonadota</taxon>
        <taxon>Betaproteobacteria</taxon>
        <taxon>Burkholderiales</taxon>
        <taxon>Aquabacterium</taxon>
    </lineage>
</organism>
<evidence type="ECO:0000259" key="1">
    <source>
        <dbReference type="Pfam" id="PF09557"/>
    </source>
</evidence>
<dbReference type="KEGG" id="aon:DEH84_12625"/>
<evidence type="ECO:0000313" key="3">
    <source>
        <dbReference type="Proteomes" id="UP000244892"/>
    </source>
</evidence>